<evidence type="ECO:0000256" key="1">
    <source>
        <dbReference type="SAM" id="SignalP"/>
    </source>
</evidence>
<accession>A0A2U2PH69</accession>
<sequence length="484" mass="53431">MKVSYKKHAVTFLSMAMVMTACNKQLDINVDPSKLTSDQVSLSALLPSTIQFTATSFYNAGQYGNYYPQYFAGNAGQEAQIESYNPYGFDNIWESAYRDAMPNLKDMISRAQTAGAPQYRGIGKLLLALNLMQCSDIWGDVPYSEAFLGLSNLSPKYDPQSEIYNNYLKDLLDEAITDLSQPIPASTVLQVGSTDLVYGGGTAGAANWLKAAYGARARYYIHLSLKDASNLQKAASDASQAISDQTGALDLQLKYSQERPNPWFTYLSNTAATSRSARPAQYFVNLLNGNSYYSGIVDPRISKFVDKGTAATYIGKPAGVRNGVATTDITANTFYGQRTSVIPILTYAEIQFIRAEALFNTNKTDAYAAYLNGIKGSMKKLGVSDTDAGTYINNPAVSKGAQSFTLTDIMLQKYIANFMQLETWSDMRRYQYSTTIYPGLTKPDNIPNALNPWVQRGNFPDNEPGRNPNVPSSDQWTKIWLFNN</sequence>
<keyword evidence="3" id="KW-1185">Reference proteome</keyword>
<organism evidence="2 3">
    <name type="scientific">Pararcticibacter amylolyticus</name>
    <dbReference type="NCBI Taxonomy" id="2173175"/>
    <lineage>
        <taxon>Bacteria</taxon>
        <taxon>Pseudomonadati</taxon>
        <taxon>Bacteroidota</taxon>
        <taxon>Sphingobacteriia</taxon>
        <taxon>Sphingobacteriales</taxon>
        <taxon>Sphingobacteriaceae</taxon>
        <taxon>Pararcticibacter</taxon>
    </lineage>
</organism>
<gene>
    <name evidence="2" type="ORF">DDR33_09905</name>
</gene>
<dbReference type="InterPro" id="IPR041662">
    <property type="entry name" value="SusD-like_2"/>
</dbReference>
<keyword evidence="1" id="KW-0732">Signal</keyword>
<keyword evidence="2" id="KW-0449">Lipoprotein</keyword>
<protein>
    <submittedName>
        <fullName evidence="2">SusD/RagB family nutrient-binding outer membrane lipoprotein</fullName>
    </submittedName>
</protein>
<dbReference type="Proteomes" id="UP000245647">
    <property type="component" value="Unassembled WGS sequence"/>
</dbReference>
<feature type="signal peptide" evidence="1">
    <location>
        <begin position="1"/>
        <end position="23"/>
    </location>
</feature>
<name>A0A2U2PH69_9SPHI</name>
<comment type="caution">
    <text evidence="2">The sequence shown here is derived from an EMBL/GenBank/DDBJ whole genome shotgun (WGS) entry which is preliminary data.</text>
</comment>
<dbReference type="OrthoDB" id="9766256at2"/>
<dbReference type="SUPFAM" id="SSF48452">
    <property type="entry name" value="TPR-like"/>
    <property type="match status" value="1"/>
</dbReference>
<dbReference type="EMBL" id="QEAS01000007">
    <property type="protein sequence ID" value="PWG80765.1"/>
    <property type="molecule type" value="Genomic_DNA"/>
</dbReference>
<evidence type="ECO:0000313" key="3">
    <source>
        <dbReference type="Proteomes" id="UP000245647"/>
    </source>
</evidence>
<proteinExistence type="predicted"/>
<dbReference type="InterPro" id="IPR011990">
    <property type="entry name" value="TPR-like_helical_dom_sf"/>
</dbReference>
<dbReference type="Pfam" id="PF12771">
    <property type="entry name" value="SusD-like_2"/>
    <property type="match status" value="1"/>
</dbReference>
<dbReference type="AlphaFoldDB" id="A0A2U2PH69"/>
<dbReference type="RefSeq" id="WP_109415621.1">
    <property type="nucleotide sequence ID" value="NZ_QEAS01000007.1"/>
</dbReference>
<dbReference type="Gene3D" id="1.25.40.390">
    <property type="match status" value="1"/>
</dbReference>
<dbReference type="PROSITE" id="PS51257">
    <property type="entry name" value="PROKAR_LIPOPROTEIN"/>
    <property type="match status" value="1"/>
</dbReference>
<feature type="chain" id="PRO_5015713640" evidence="1">
    <location>
        <begin position="24"/>
        <end position="484"/>
    </location>
</feature>
<reference evidence="2 3" key="1">
    <citation type="submission" date="2018-04" db="EMBL/GenBank/DDBJ databases">
        <title>Pedobacter chongqingensis sp. nov., isolated from a rottenly hemp rope.</title>
        <authorList>
            <person name="Cai Y."/>
        </authorList>
    </citation>
    <scope>NUCLEOTIDE SEQUENCE [LARGE SCALE GENOMIC DNA]</scope>
    <source>
        <strain evidence="2 3">FJ4-8</strain>
    </source>
</reference>
<evidence type="ECO:0000313" key="2">
    <source>
        <dbReference type="EMBL" id="PWG80765.1"/>
    </source>
</evidence>